<accession>A0A9J6H0D1</accession>
<sequence>MHIMLTRTSDVLSDYLHHQFVSFVIAFEKGTRSRRGVEECRRIEEIRMNLSKIRGLVRLIDSVWHSAVVTSAAVLIFLVCVTLYAVLTDGFGDPVVKIVISYSLFSLCGFVDVATVSQTLVDEVDIVPHL</sequence>
<comment type="caution">
    <text evidence="2">The sequence shown here is derived from an EMBL/GenBank/DDBJ whole genome shotgun (WGS) entry which is preliminary data.</text>
</comment>
<feature type="transmembrane region" description="Helical" evidence="1">
    <location>
        <begin position="63"/>
        <end position="87"/>
    </location>
</feature>
<protein>
    <submittedName>
        <fullName evidence="2">Uncharacterized protein</fullName>
    </submittedName>
</protein>
<proteinExistence type="predicted"/>
<keyword evidence="3" id="KW-1185">Reference proteome</keyword>
<dbReference type="VEuPathDB" id="VectorBase:HLOH_042044"/>
<gene>
    <name evidence="2" type="ORF">HPB48_000736</name>
</gene>
<evidence type="ECO:0000256" key="1">
    <source>
        <dbReference type="SAM" id="Phobius"/>
    </source>
</evidence>
<evidence type="ECO:0000313" key="2">
    <source>
        <dbReference type="EMBL" id="KAH9380127.1"/>
    </source>
</evidence>
<dbReference type="EMBL" id="JABSTR010000010">
    <property type="protein sequence ID" value="KAH9380127.1"/>
    <property type="molecule type" value="Genomic_DNA"/>
</dbReference>
<reference evidence="2 3" key="1">
    <citation type="journal article" date="2020" name="Cell">
        <title>Large-Scale Comparative Analyses of Tick Genomes Elucidate Their Genetic Diversity and Vector Capacities.</title>
        <authorList>
            <consortium name="Tick Genome and Microbiome Consortium (TIGMIC)"/>
            <person name="Jia N."/>
            <person name="Wang J."/>
            <person name="Shi W."/>
            <person name="Du L."/>
            <person name="Sun Y."/>
            <person name="Zhan W."/>
            <person name="Jiang J.F."/>
            <person name="Wang Q."/>
            <person name="Zhang B."/>
            <person name="Ji P."/>
            <person name="Bell-Sakyi L."/>
            <person name="Cui X.M."/>
            <person name="Yuan T.T."/>
            <person name="Jiang B.G."/>
            <person name="Yang W.F."/>
            <person name="Lam T.T."/>
            <person name="Chang Q.C."/>
            <person name="Ding S.J."/>
            <person name="Wang X.J."/>
            <person name="Zhu J.G."/>
            <person name="Ruan X.D."/>
            <person name="Zhao L."/>
            <person name="Wei J.T."/>
            <person name="Ye R.Z."/>
            <person name="Que T.C."/>
            <person name="Du C.H."/>
            <person name="Zhou Y.H."/>
            <person name="Cheng J.X."/>
            <person name="Dai P.F."/>
            <person name="Guo W.B."/>
            <person name="Han X.H."/>
            <person name="Huang E.J."/>
            <person name="Li L.F."/>
            <person name="Wei W."/>
            <person name="Gao Y.C."/>
            <person name="Liu J.Z."/>
            <person name="Shao H.Z."/>
            <person name="Wang X."/>
            <person name="Wang C.C."/>
            <person name="Yang T.C."/>
            <person name="Huo Q.B."/>
            <person name="Li W."/>
            <person name="Chen H.Y."/>
            <person name="Chen S.E."/>
            <person name="Zhou L.G."/>
            <person name="Ni X.B."/>
            <person name="Tian J.H."/>
            <person name="Sheng Y."/>
            <person name="Liu T."/>
            <person name="Pan Y.S."/>
            <person name="Xia L.Y."/>
            <person name="Li J."/>
            <person name="Zhao F."/>
            <person name="Cao W.C."/>
        </authorList>
    </citation>
    <scope>NUCLEOTIDE SEQUENCE [LARGE SCALE GENOMIC DNA]</scope>
    <source>
        <strain evidence="2">HaeL-2018</strain>
    </source>
</reference>
<organism evidence="2 3">
    <name type="scientific">Haemaphysalis longicornis</name>
    <name type="common">Bush tick</name>
    <dbReference type="NCBI Taxonomy" id="44386"/>
    <lineage>
        <taxon>Eukaryota</taxon>
        <taxon>Metazoa</taxon>
        <taxon>Ecdysozoa</taxon>
        <taxon>Arthropoda</taxon>
        <taxon>Chelicerata</taxon>
        <taxon>Arachnida</taxon>
        <taxon>Acari</taxon>
        <taxon>Parasitiformes</taxon>
        <taxon>Ixodida</taxon>
        <taxon>Ixodoidea</taxon>
        <taxon>Ixodidae</taxon>
        <taxon>Haemaphysalinae</taxon>
        <taxon>Haemaphysalis</taxon>
    </lineage>
</organism>
<keyword evidence="1" id="KW-1133">Transmembrane helix</keyword>
<evidence type="ECO:0000313" key="3">
    <source>
        <dbReference type="Proteomes" id="UP000821853"/>
    </source>
</evidence>
<keyword evidence="1" id="KW-0812">Transmembrane</keyword>
<keyword evidence="1" id="KW-0472">Membrane</keyword>
<name>A0A9J6H0D1_HAELO</name>
<dbReference type="Proteomes" id="UP000821853">
    <property type="component" value="Chromosome 8"/>
</dbReference>
<dbReference type="AlphaFoldDB" id="A0A9J6H0D1"/>